<name>A0A0F9QAK0_9ZZZZ</name>
<accession>A0A0F9QAK0</accession>
<evidence type="ECO:0000256" key="3">
    <source>
        <dbReference type="SAM" id="MobiDB-lite"/>
    </source>
</evidence>
<keyword evidence="2" id="KW-0175">Coiled coil</keyword>
<dbReference type="AlphaFoldDB" id="A0A0F9QAK0"/>
<evidence type="ECO:0000259" key="8">
    <source>
        <dbReference type="Pfam" id="PF25967"/>
    </source>
</evidence>
<protein>
    <submittedName>
        <fullName evidence="9">Uncharacterized protein</fullName>
    </submittedName>
</protein>
<dbReference type="EMBL" id="LAZR01002130">
    <property type="protein sequence ID" value="KKN34087.1"/>
    <property type="molecule type" value="Genomic_DNA"/>
</dbReference>
<feature type="domain" description="Multidrug resistance protein MdtA-like barrel-sandwich hybrid" evidence="6">
    <location>
        <begin position="78"/>
        <end position="218"/>
    </location>
</feature>
<dbReference type="Pfam" id="PF25917">
    <property type="entry name" value="BSH_RND"/>
    <property type="match status" value="1"/>
</dbReference>
<dbReference type="Pfam" id="PF25876">
    <property type="entry name" value="HH_MFP_RND"/>
    <property type="match status" value="1"/>
</dbReference>
<evidence type="ECO:0000259" key="5">
    <source>
        <dbReference type="Pfam" id="PF25876"/>
    </source>
</evidence>
<feature type="region of interest" description="Disordered" evidence="3">
    <location>
        <begin position="371"/>
        <end position="393"/>
    </location>
</feature>
<feature type="domain" description="Multidrug resistance protein MdtA-like beta-barrel" evidence="7">
    <location>
        <begin position="226"/>
        <end position="305"/>
    </location>
</feature>
<dbReference type="Gene3D" id="1.10.287.470">
    <property type="entry name" value="Helix hairpin bin"/>
    <property type="match status" value="1"/>
</dbReference>
<dbReference type="GO" id="GO:0030313">
    <property type="term" value="C:cell envelope"/>
    <property type="evidence" value="ECO:0007669"/>
    <property type="project" value="UniProtKB-SubCell"/>
</dbReference>
<gene>
    <name evidence="9" type="ORF">LCGC14_0797290</name>
</gene>
<organism evidence="9">
    <name type="scientific">marine sediment metagenome</name>
    <dbReference type="NCBI Taxonomy" id="412755"/>
    <lineage>
        <taxon>unclassified sequences</taxon>
        <taxon>metagenomes</taxon>
        <taxon>ecological metagenomes</taxon>
    </lineage>
</organism>
<dbReference type="Gene3D" id="2.40.420.20">
    <property type="match status" value="1"/>
</dbReference>
<feature type="domain" description="Multidrug resistance protein MdtA-like alpha-helical hairpin" evidence="5">
    <location>
        <begin position="118"/>
        <end position="186"/>
    </location>
</feature>
<dbReference type="InterPro" id="IPR058624">
    <property type="entry name" value="MdtA-like_HH"/>
</dbReference>
<dbReference type="SUPFAM" id="SSF111369">
    <property type="entry name" value="HlyD-like secretion proteins"/>
    <property type="match status" value="1"/>
</dbReference>
<feature type="coiled-coil region" evidence="2">
    <location>
        <begin position="118"/>
        <end position="183"/>
    </location>
</feature>
<feature type="domain" description="Multidrug resistance protein MdtA-like C-terminal permuted SH3" evidence="8">
    <location>
        <begin position="313"/>
        <end position="371"/>
    </location>
</feature>
<comment type="subcellular location">
    <subcellularLocation>
        <location evidence="1">Cell envelope</location>
    </subcellularLocation>
</comment>
<evidence type="ECO:0000256" key="2">
    <source>
        <dbReference type="SAM" id="Coils"/>
    </source>
</evidence>
<evidence type="ECO:0000259" key="6">
    <source>
        <dbReference type="Pfam" id="PF25917"/>
    </source>
</evidence>
<proteinExistence type="predicted"/>
<reference evidence="9" key="1">
    <citation type="journal article" date="2015" name="Nature">
        <title>Complex archaea that bridge the gap between prokaryotes and eukaryotes.</title>
        <authorList>
            <person name="Spang A."/>
            <person name="Saw J.H."/>
            <person name="Jorgensen S.L."/>
            <person name="Zaremba-Niedzwiedzka K."/>
            <person name="Martijn J."/>
            <person name="Lind A.E."/>
            <person name="van Eijk R."/>
            <person name="Schleper C."/>
            <person name="Guy L."/>
            <person name="Ettema T.J."/>
        </authorList>
    </citation>
    <scope>NUCLEOTIDE SEQUENCE</scope>
</reference>
<dbReference type="Pfam" id="PF25944">
    <property type="entry name" value="Beta-barrel_RND"/>
    <property type="match status" value="1"/>
</dbReference>
<evidence type="ECO:0000313" key="9">
    <source>
        <dbReference type="EMBL" id="KKN34087.1"/>
    </source>
</evidence>
<dbReference type="Gene3D" id="2.40.50.100">
    <property type="match status" value="1"/>
</dbReference>
<dbReference type="Pfam" id="PF25967">
    <property type="entry name" value="RND-MFP_C"/>
    <property type="match status" value="1"/>
</dbReference>
<keyword evidence="4" id="KW-0812">Transmembrane</keyword>
<keyword evidence="4" id="KW-0472">Membrane</keyword>
<evidence type="ECO:0000256" key="1">
    <source>
        <dbReference type="ARBA" id="ARBA00004196"/>
    </source>
</evidence>
<dbReference type="NCBIfam" id="TIGR01730">
    <property type="entry name" value="RND_mfp"/>
    <property type="match status" value="1"/>
</dbReference>
<keyword evidence="4" id="KW-1133">Transmembrane helix</keyword>
<dbReference type="GO" id="GO:0022857">
    <property type="term" value="F:transmembrane transporter activity"/>
    <property type="evidence" value="ECO:0007669"/>
    <property type="project" value="InterPro"/>
</dbReference>
<dbReference type="GO" id="GO:0046677">
    <property type="term" value="P:response to antibiotic"/>
    <property type="evidence" value="ECO:0007669"/>
    <property type="project" value="TreeGrafter"/>
</dbReference>
<feature type="transmembrane region" description="Helical" evidence="4">
    <location>
        <begin position="12"/>
        <end position="33"/>
    </location>
</feature>
<dbReference type="Gene3D" id="2.40.30.170">
    <property type="match status" value="1"/>
</dbReference>
<dbReference type="PANTHER" id="PTHR30158:SF10">
    <property type="entry name" value="CATION EFFLUX PUMP"/>
    <property type="match status" value="1"/>
</dbReference>
<dbReference type="PANTHER" id="PTHR30158">
    <property type="entry name" value="ACRA/E-RELATED COMPONENT OF DRUG EFFLUX TRANSPORTER"/>
    <property type="match status" value="1"/>
</dbReference>
<dbReference type="InterPro" id="IPR058627">
    <property type="entry name" value="MdtA-like_C"/>
</dbReference>
<dbReference type="InterPro" id="IPR006143">
    <property type="entry name" value="RND_pump_MFP"/>
</dbReference>
<dbReference type="InterPro" id="IPR058625">
    <property type="entry name" value="MdtA-like_BSH"/>
</dbReference>
<evidence type="ECO:0000259" key="7">
    <source>
        <dbReference type="Pfam" id="PF25944"/>
    </source>
</evidence>
<dbReference type="InterPro" id="IPR058626">
    <property type="entry name" value="MdtA-like_b-barrel"/>
</dbReference>
<dbReference type="GO" id="GO:0005886">
    <property type="term" value="C:plasma membrane"/>
    <property type="evidence" value="ECO:0007669"/>
    <property type="project" value="TreeGrafter"/>
</dbReference>
<dbReference type="FunFam" id="2.40.420.20:FF:000001">
    <property type="entry name" value="Efflux RND transporter periplasmic adaptor subunit"/>
    <property type="match status" value="1"/>
</dbReference>
<sequence length="393" mass="42506">MSDLSPSHKKNGLSKWLLGIGFVAITTFTYVSYAASEDEKTATAADTPPAPVAEIITVEPQTVRIWTDFSGRLSAVDTAEIKAQVSGELQKVLFTDGQTVNKGDLLFVIDPRPYKAAVNSAEAKLASAKSKATLAKDELARAESLVKGKLVSESVFDAAKNTNQVALADIREAESALSQAKLDLDYCYIRAPFSGQLSRAELTVGNIIEMTPSSPVLTTIVSNDRVYAEFDIDETNYIKIKHSLNKQAKMPVKMTLAADAGTVYKGEVYSLDNKLDIASGTIRARAIFDNTDGILTPGMYANVRVGSIDKQSVLLIPNRAIGTNQSQKFVMVVNPENIATYRPVEIGGYHQDQRIITSGLENGDRVIVNGLSHIRPNSPVNPKPIAQAKDSTE</sequence>
<evidence type="ECO:0000256" key="4">
    <source>
        <dbReference type="SAM" id="Phobius"/>
    </source>
</evidence>
<comment type="caution">
    <text evidence="9">The sequence shown here is derived from an EMBL/GenBank/DDBJ whole genome shotgun (WGS) entry which is preliminary data.</text>
</comment>